<comment type="caution">
    <text evidence="2">The sequence shown here is derived from an EMBL/GenBank/DDBJ whole genome shotgun (WGS) entry which is preliminary data.</text>
</comment>
<dbReference type="Proteomes" id="UP000694287">
    <property type="component" value="Unassembled WGS sequence"/>
</dbReference>
<evidence type="ECO:0000313" key="2">
    <source>
        <dbReference type="EMBL" id="MBW0136627.1"/>
    </source>
</evidence>
<name>A0ABS6UWH5_9PSEU</name>
<dbReference type="InterPro" id="IPR007569">
    <property type="entry name" value="DUF559"/>
</dbReference>
<gene>
    <name evidence="2" type="ORF">I4I81_20485</name>
</gene>
<sequence length="105" mass="11779">MALSDRLAASPIRTRVRYAMRRAGLPAPVLQHPVGPYLLDLAYPELLLAIEFDGRELRTRERALRDLRREAYLERAGWDVAVPRRRRVAPPRVAARIATAPAAGA</sequence>
<dbReference type="Pfam" id="PF04480">
    <property type="entry name" value="DUF559"/>
    <property type="match status" value="1"/>
</dbReference>
<accession>A0ABS6UWH5</accession>
<evidence type="ECO:0000313" key="3">
    <source>
        <dbReference type="Proteomes" id="UP000694287"/>
    </source>
</evidence>
<proteinExistence type="predicted"/>
<organism evidence="2 3">
    <name type="scientific">Pseudonocardia abyssalis</name>
    <dbReference type="NCBI Taxonomy" id="2792008"/>
    <lineage>
        <taxon>Bacteria</taxon>
        <taxon>Bacillati</taxon>
        <taxon>Actinomycetota</taxon>
        <taxon>Actinomycetes</taxon>
        <taxon>Pseudonocardiales</taxon>
        <taxon>Pseudonocardiaceae</taxon>
        <taxon>Pseudonocardia</taxon>
    </lineage>
</organism>
<protein>
    <submittedName>
        <fullName evidence="2">DUF559 domain-containing protein</fullName>
    </submittedName>
</protein>
<reference evidence="2 3" key="1">
    <citation type="submission" date="2020-11" db="EMBL/GenBank/DDBJ databases">
        <title>Pseudonocardia abyssalis sp. nov. and Pseudonocardia oceani sp. nov., description and phylogenomic analysis of two novel actinomycetes isolated from the deep Southern Ocean.</title>
        <authorList>
            <person name="Parra J."/>
        </authorList>
    </citation>
    <scope>NUCLEOTIDE SEQUENCE [LARGE SCALE GENOMIC DNA]</scope>
    <source>
        <strain evidence="2 3">KRD-168</strain>
    </source>
</reference>
<keyword evidence="3" id="KW-1185">Reference proteome</keyword>
<evidence type="ECO:0000259" key="1">
    <source>
        <dbReference type="Pfam" id="PF04480"/>
    </source>
</evidence>
<dbReference type="EMBL" id="JADQDK010000001">
    <property type="protein sequence ID" value="MBW0136627.1"/>
    <property type="molecule type" value="Genomic_DNA"/>
</dbReference>
<dbReference type="RefSeq" id="WP_218604080.1">
    <property type="nucleotide sequence ID" value="NZ_JADQDJ010000187.1"/>
</dbReference>
<feature type="domain" description="DUF559" evidence="1">
    <location>
        <begin position="31"/>
        <end position="81"/>
    </location>
</feature>